<dbReference type="Proteomes" id="UP000826793">
    <property type="component" value="Unassembled WGS sequence"/>
</dbReference>
<gene>
    <name evidence="2" type="ORF">H9710_09160</name>
</gene>
<dbReference type="AlphaFoldDB" id="A0A9D2SFE5"/>
<feature type="transmembrane region" description="Helical" evidence="1">
    <location>
        <begin position="144"/>
        <end position="165"/>
    </location>
</feature>
<feature type="transmembrane region" description="Helical" evidence="1">
    <location>
        <begin position="79"/>
        <end position="96"/>
    </location>
</feature>
<keyword evidence="1" id="KW-0472">Membrane</keyword>
<feature type="transmembrane region" description="Helical" evidence="1">
    <location>
        <begin position="43"/>
        <end position="70"/>
    </location>
</feature>
<evidence type="ECO:0000313" key="2">
    <source>
        <dbReference type="EMBL" id="HJB98730.1"/>
    </source>
</evidence>
<organism evidence="2 3">
    <name type="scientific">Candidatus Acutalibacter pullicola</name>
    <dbReference type="NCBI Taxonomy" id="2838417"/>
    <lineage>
        <taxon>Bacteria</taxon>
        <taxon>Bacillati</taxon>
        <taxon>Bacillota</taxon>
        <taxon>Clostridia</taxon>
        <taxon>Eubacteriales</taxon>
        <taxon>Acutalibacteraceae</taxon>
        <taxon>Acutalibacter</taxon>
    </lineage>
</organism>
<evidence type="ECO:0000256" key="1">
    <source>
        <dbReference type="SAM" id="Phobius"/>
    </source>
</evidence>
<name>A0A9D2SFE5_9FIRM</name>
<reference evidence="2" key="1">
    <citation type="journal article" date="2021" name="PeerJ">
        <title>Extensive microbial diversity within the chicken gut microbiome revealed by metagenomics and culture.</title>
        <authorList>
            <person name="Gilroy R."/>
            <person name="Ravi A."/>
            <person name="Getino M."/>
            <person name="Pursley I."/>
            <person name="Horton D.L."/>
            <person name="Alikhan N.F."/>
            <person name="Baker D."/>
            <person name="Gharbi K."/>
            <person name="Hall N."/>
            <person name="Watson M."/>
            <person name="Adriaenssens E.M."/>
            <person name="Foster-Nyarko E."/>
            <person name="Jarju S."/>
            <person name="Secka A."/>
            <person name="Antonio M."/>
            <person name="Oren A."/>
            <person name="Chaudhuri R.R."/>
            <person name="La Ragione R."/>
            <person name="Hildebrand F."/>
            <person name="Pallen M.J."/>
        </authorList>
    </citation>
    <scope>NUCLEOTIDE SEQUENCE</scope>
    <source>
        <strain evidence="2">CHK185-1770</strain>
    </source>
</reference>
<sequence>MISLAFVLLGTGLLYLCLLEDRFRLWTTVGCYGAAYVLSLGLGWILSGLAGPLWACAGGALLFFLASLFLSRNNPLQKLYLVLLTVSNTLFLQALVPPLLGTLPFSPAGIWGEVLPILLQLLLTGFLGLCLYHPFHHFQDRGPSAFLGGVCLLQILCALISAGRLDPLFRYQPAGARVFWAGILYLLILFLLRSVYQAGRFRQRTGEEAARTAMLDMESGDFSDLLAVIKEARDARKAGEYALDTVQVMLQDGNESLVPAYAASFKENSRRLPLLAFYSENPYVGGVIAAKAAFCAQNHVAFESSAKVEDVSLPTVELCVLVNEMLTKACLEASQASGEKKVRFAAFSTEGVLTVETVYSGELPNPQRFSPKGKTFSQLLAWLFDDRPREERGLQGLDNTLALLSRYSGKLSVSSAPGEILLRAVLRF</sequence>
<protein>
    <submittedName>
        <fullName evidence="2">Uncharacterized protein</fullName>
    </submittedName>
</protein>
<feature type="transmembrane region" description="Helical" evidence="1">
    <location>
        <begin position="108"/>
        <end position="132"/>
    </location>
</feature>
<dbReference type="EMBL" id="DWXG01000077">
    <property type="protein sequence ID" value="HJB98730.1"/>
    <property type="molecule type" value="Genomic_DNA"/>
</dbReference>
<keyword evidence="1" id="KW-1133">Transmembrane helix</keyword>
<keyword evidence="1" id="KW-0812">Transmembrane</keyword>
<accession>A0A9D2SFE5</accession>
<evidence type="ECO:0000313" key="3">
    <source>
        <dbReference type="Proteomes" id="UP000826793"/>
    </source>
</evidence>
<reference evidence="2" key="2">
    <citation type="submission" date="2021-04" db="EMBL/GenBank/DDBJ databases">
        <authorList>
            <person name="Gilroy R."/>
        </authorList>
    </citation>
    <scope>NUCLEOTIDE SEQUENCE</scope>
    <source>
        <strain evidence="2">CHK185-1770</strain>
    </source>
</reference>
<feature type="transmembrane region" description="Helical" evidence="1">
    <location>
        <begin position="177"/>
        <end position="196"/>
    </location>
</feature>
<proteinExistence type="predicted"/>
<comment type="caution">
    <text evidence="2">The sequence shown here is derived from an EMBL/GenBank/DDBJ whole genome shotgun (WGS) entry which is preliminary data.</text>
</comment>